<dbReference type="AlphaFoldDB" id="A0A8H5PSF3"/>
<proteinExistence type="predicted"/>
<organism evidence="1 2">
    <name type="scientific">Gibberella subglutinans</name>
    <name type="common">Fusarium subglutinans</name>
    <dbReference type="NCBI Taxonomy" id="42677"/>
    <lineage>
        <taxon>Eukaryota</taxon>
        <taxon>Fungi</taxon>
        <taxon>Dikarya</taxon>
        <taxon>Ascomycota</taxon>
        <taxon>Pezizomycotina</taxon>
        <taxon>Sordariomycetes</taxon>
        <taxon>Hypocreomycetidae</taxon>
        <taxon>Hypocreales</taxon>
        <taxon>Nectriaceae</taxon>
        <taxon>Fusarium</taxon>
        <taxon>Fusarium fujikuroi species complex</taxon>
    </lineage>
</organism>
<sequence>MTLATVLVSVHEPPTRPGWTYQKVLLVSIDDDEEVSGISSISLVPTRLGVRKGDAVYNSGVGDMLPISLPSEEVVDGRILTENALASSSSTRKKDAGTRTGIEVDDSGIPIIWMQSSIVVDDVYLIVGIADMGAKSRMENII</sequence>
<name>A0A8H5PSF3_GIBSU</name>
<keyword evidence="2" id="KW-1185">Reference proteome</keyword>
<dbReference type="Proteomes" id="UP000547976">
    <property type="component" value="Unassembled WGS sequence"/>
</dbReference>
<gene>
    <name evidence="1" type="ORF">FSUBG_7971</name>
</gene>
<dbReference type="RefSeq" id="XP_036536493.1">
    <property type="nucleotide sequence ID" value="XM_036686331.1"/>
</dbReference>
<dbReference type="EMBL" id="JAAOAV010000106">
    <property type="protein sequence ID" value="KAF5601799.1"/>
    <property type="molecule type" value="Genomic_DNA"/>
</dbReference>
<evidence type="ECO:0000313" key="2">
    <source>
        <dbReference type="Proteomes" id="UP000547976"/>
    </source>
</evidence>
<protein>
    <submittedName>
        <fullName evidence="1">Uncharacterized protein</fullName>
    </submittedName>
</protein>
<reference evidence="1 2" key="1">
    <citation type="submission" date="2020-05" db="EMBL/GenBank/DDBJ databases">
        <title>Identification and distribution of gene clusters putatively required for synthesis of sphingolipid metabolism inhibitors in phylogenetically diverse species of the filamentous fungus Fusarium.</title>
        <authorList>
            <person name="Kim H.-S."/>
            <person name="Busman M."/>
            <person name="Brown D.W."/>
            <person name="Divon H."/>
            <person name="Uhlig S."/>
            <person name="Proctor R.H."/>
        </authorList>
    </citation>
    <scope>NUCLEOTIDE SEQUENCE [LARGE SCALE GENOMIC DNA]</scope>
    <source>
        <strain evidence="1 2">NRRL 66333</strain>
    </source>
</reference>
<comment type="caution">
    <text evidence="1">The sequence shown here is derived from an EMBL/GenBank/DDBJ whole genome shotgun (WGS) entry which is preliminary data.</text>
</comment>
<accession>A0A8H5PSF3</accession>
<dbReference type="GeneID" id="59321049"/>
<evidence type="ECO:0000313" key="1">
    <source>
        <dbReference type="EMBL" id="KAF5601799.1"/>
    </source>
</evidence>